<protein>
    <recommendedName>
        <fullName evidence="10">Diadenylate cyclase</fullName>
        <shortName evidence="10">DAC</shortName>
        <ecNumber evidence="10">2.7.7.85</ecNumber>
    </recommendedName>
    <alternativeName>
        <fullName evidence="10">Cyclic-di-AMP synthase</fullName>
        <shortName evidence="10">c-di-AMP synthase</shortName>
    </alternativeName>
</protein>
<dbReference type="SUPFAM" id="SSF143597">
    <property type="entry name" value="YojJ-like"/>
    <property type="match status" value="1"/>
</dbReference>
<dbReference type="PANTHER" id="PTHR34185">
    <property type="entry name" value="DIADENYLATE CYCLASE"/>
    <property type="match status" value="1"/>
</dbReference>
<comment type="function">
    <text evidence="10">Catalyzes the condensation of 2 ATP molecules into cyclic di-AMP (c-di-AMP), a second messenger used to regulate differing processes in different bacteria.</text>
</comment>
<proteinExistence type="inferred from homology"/>
<evidence type="ECO:0000256" key="4">
    <source>
        <dbReference type="ARBA" id="ARBA00022692"/>
    </source>
</evidence>
<dbReference type="GO" id="GO:0106408">
    <property type="term" value="F:diadenylate cyclase activity"/>
    <property type="evidence" value="ECO:0007669"/>
    <property type="project" value="UniProtKB-EC"/>
</dbReference>
<dbReference type="PROSITE" id="PS51794">
    <property type="entry name" value="DAC"/>
    <property type="match status" value="1"/>
</dbReference>
<feature type="domain" description="DAC" evidence="11">
    <location>
        <begin position="86"/>
        <end position="249"/>
    </location>
</feature>
<dbReference type="STRING" id="1527444.ucyna2_00932"/>
<comment type="subunit">
    <text evidence="10">Probably a homodimer.</text>
</comment>
<evidence type="ECO:0000259" key="11">
    <source>
        <dbReference type="PROSITE" id="PS51794"/>
    </source>
</evidence>
<dbReference type="PATRIC" id="fig|1527444.3.peg.884"/>
<dbReference type="EMBL" id="JPSP01000011">
    <property type="protein sequence ID" value="KFF41203.1"/>
    <property type="molecule type" value="Genomic_DNA"/>
</dbReference>
<comment type="similarity">
    <text evidence="10">Belongs to the adenylate cyclase family. DacA/CdaA subfamily.</text>
</comment>
<reference evidence="12 13" key="1">
    <citation type="submission" date="2014-08" db="EMBL/GenBank/DDBJ databases">
        <title>Comparative genomics reveals surprising divergence of two closely related strains of uncultivated UCYN-A cyanobacteria.</title>
        <authorList>
            <person name="Bombar D."/>
            <person name="Heller P."/>
            <person name="Sanchez-Baracaldo P."/>
            <person name="Carter B.J."/>
            <person name="Zert J.P."/>
        </authorList>
    </citation>
    <scope>NUCLEOTIDE SEQUENCE [LARGE SCALE GENOMIC DNA]</scope>
</reference>
<evidence type="ECO:0000256" key="9">
    <source>
        <dbReference type="ARBA" id="ARBA00023136"/>
    </source>
</evidence>
<dbReference type="InterPro" id="IPR003390">
    <property type="entry name" value="DNA_integrity_scan_DisA_N"/>
</dbReference>
<dbReference type="FunFam" id="3.40.1700.10:FF:000002">
    <property type="entry name" value="Diadenylate cyclase"/>
    <property type="match status" value="1"/>
</dbReference>
<evidence type="ECO:0000256" key="1">
    <source>
        <dbReference type="ARBA" id="ARBA00000877"/>
    </source>
</evidence>
<evidence type="ECO:0000256" key="5">
    <source>
        <dbReference type="ARBA" id="ARBA00022695"/>
    </source>
</evidence>
<feature type="transmembrane region" description="Helical" evidence="10">
    <location>
        <begin position="43"/>
        <end position="61"/>
    </location>
</feature>
<dbReference type="GO" id="GO:0005524">
    <property type="term" value="F:ATP binding"/>
    <property type="evidence" value="ECO:0007669"/>
    <property type="project" value="UniProtKB-UniRule"/>
</dbReference>
<evidence type="ECO:0000256" key="3">
    <source>
        <dbReference type="ARBA" id="ARBA00022679"/>
    </source>
</evidence>
<dbReference type="HAMAP" id="MF_01499">
    <property type="entry name" value="DacA"/>
    <property type="match status" value="1"/>
</dbReference>
<evidence type="ECO:0000256" key="8">
    <source>
        <dbReference type="ARBA" id="ARBA00022989"/>
    </source>
</evidence>
<comment type="catalytic activity">
    <reaction evidence="1 10">
        <text>2 ATP = 3',3'-c-di-AMP + 2 diphosphate</text>
        <dbReference type="Rhea" id="RHEA:35655"/>
        <dbReference type="ChEBI" id="CHEBI:30616"/>
        <dbReference type="ChEBI" id="CHEBI:33019"/>
        <dbReference type="ChEBI" id="CHEBI:71500"/>
        <dbReference type="EC" id="2.7.7.85"/>
    </reaction>
</comment>
<dbReference type="AlphaFoldDB" id="A0A086CG89"/>
<accession>A0A086CG89</accession>
<keyword evidence="6 10" id="KW-0547">Nucleotide-binding</keyword>
<dbReference type="PANTHER" id="PTHR34185:SF1">
    <property type="entry name" value="DIADENYLATE CYCLASE"/>
    <property type="match status" value="1"/>
</dbReference>
<dbReference type="GO" id="GO:0004016">
    <property type="term" value="F:adenylate cyclase activity"/>
    <property type="evidence" value="ECO:0007669"/>
    <property type="project" value="UniProtKB-UniRule"/>
</dbReference>
<dbReference type="Gene3D" id="3.40.1700.10">
    <property type="entry name" value="DNA integrity scanning protein, DisA, N-terminal domain"/>
    <property type="match status" value="1"/>
</dbReference>
<keyword evidence="7 10" id="KW-0067">ATP-binding</keyword>
<keyword evidence="9 10" id="KW-0472">Membrane</keyword>
<dbReference type="Proteomes" id="UP000028922">
    <property type="component" value="Unassembled WGS sequence"/>
</dbReference>
<dbReference type="EC" id="2.7.7.85" evidence="10"/>
<dbReference type="InterPro" id="IPR036888">
    <property type="entry name" value="DNA_integrity_DisA_N_sf"/>
</dbReference>
<evidence type="ECO:0000313" key="13">
    <source>
        <dbReference type="Proteomes" id="UP000028922"/>
    </source>
</evidence>
<name>A0A086CG89_9CHRO</name>
<keyword evidence="2 10" id="KW-1003">Cell membrane</keyword>
<organism evidence="12 13">
    <name type="scientific">Candidatus Atelocyanobacterium thalassa isolate SIO64986</name>
    <dbReference type="NCBI Taxonomy" id="1527444"/>
    <lineage>
        <taxon>Bacteria</taxon>
        <taxon>Bacillati</taxon>
        <taxon>Cyanobacteriota</taxon>
        <taxon>Cyanophyceae</taxon>
        <taxon>Oscillatoriophycideae</taxon>
        <taxon>Chroococcales</taxon>
        <taxon>Aphanothecaceae</taxon>
        <taxon>Candidatus Atelocyanobacterium</taxon>
        <taxon>Candidatus Atelocyanobacterium thalassae</taxon>
    </lineage>
</organism>
<dbReference type="InterPro" id="IPR050338">
    <property type="entry name" value="DisA"/>
</dbReference>
<dbReference type="Pfam" id="PF02457">
    <property type="entry name" value="DAC"/>
    <property type="match status" value="1"/>
</dbReference>
<dbReference type="eggNOG" id="COG1624">
    <property type="taxonomic scope" value="Bacteria"/>
</dbReference>
<evidence type="ECO:0000256" key="10">
    <source>
        <dbReference type="HAMAP-Rule" id="MF_01499"/>
    </source>
</evidence>
<keyword evidence="8 10" id="KW-1133">Transmembrane helix</keyword>
<comment type="caution">
    <text evidence="12">The sequence shown here is derived from an EMBL/GenBank/DDBJ whole genome shotgun (WGS) entry which is preliminary data.</text>
</comment>
<keyword evidence="4 10" id="KW-0812">Transmembrane</keyword>
<gene>
    <name evidence="10" type="primary">dacA</name>
    <name evidence="12" type="ORF">ucyna2_00932</name>
</gene>
<keyword evidence="3 10" id="KW-0808">Transferase</keyword>
<evidence type="ECO:0000256" key="6">
    <source>
        <dbReference type="ARBA" id="ARBA00022741"/>
    </source>
</evidence>
<evidence type="ECO:0000256" key="7">
    <source>
        <dbReference type="ARBA" id="ARBA00022840"/>
    </source>
</evidence>
<dbReference type="InterPro" id="IPR034701">
    <property type="entry name" value="CdaA"/>
</dbReference>
<dbReference type="NCBIfam" id="TIGR00159">
    <property type="entry name" value="diadenylate cyclase CdaA"/>
    <property type="match status" value="1"/>
</dbReference>
<comment type="caution">
    <text evidence="10">Lacks conserved residue(s) required for the propagation of feature annotation.</text>
</comment>
<feature type="transmembrane region" description="Helical" evidence="10">
    <location>
        <begin position="15"/>
        <end position="36"/>
    </location>
</feature>
<dbReference type="GO" id="GO:0006171">
    <property type="term" value="P:cAMP biosynthetic process"/>
    <property type="evidence" value="ECO:0007669"/>
    <property type="project" value="InterPro"/>
</dbReference>
<evidence type="ECO:0000313" key="12">
    <source>
        <dbReference type="EMBL" id="KFF41203.1"/>
    </source>
</evidence>
<sequence length="304" mass="33949">MLGEPPSQHWITSGLIYSGIDTSLMLLLTYLMLFAIGERRTLWMVRGLIILMLVTVISEKLQLTLLKFVLEKLVLGAAVSMAVIFQGEFRRFLELLGRGKILQLFKQRRPIPKPDNIVDELVEAVRELSQNRTGALIVIETEASIDTRVFVDPGVIVNGEISKALLQTIFQPKTLLHDGAVFIRGSRIISAGVILPLSDKTFSRQLGTRHRAAIGITENIDQCLCIVVSEETGSISLAEKGVLDRPLTNSRLKELLKQRFSLIVDSDSVTPGWDVLKHTIDLQGKLFFKRTFNISSSNSPEEKK</sequence>
<keyword evidence="5 10" id="KW-0548">Nucleotidyltransferase</keyword>
<evidence type="ECO:0000256" key="2">
    <source>
        <dbReference type="ARBA" id="ARBA00022475"/>
    </source>
</evidence>